<dbReference type="Proteomes" id="UP000291144">
    <property type="component" value="Unassembled WGS sequence"/>
</dbReference>
<comment type="caution">
    <text evidence="1">The sequence shown here is derived from an EMBL/GenBank/DDBJ whole genome shotgun (WGS) entry which is preliminary data.</text>
</comment>
<evidence type="ECO:0000313" key="1">
    <source>
        <dbReference type="EMBL" id="TCC56162.1"/>
    </source>
</evidence>
<dbReference type="RefSeq" id="WP_131363344.1">
    <property type="nucleotide sequence ID" value="NZ_SJKB01000013.1"/>
</dbReference>
<keyword evidence="2" id="KW-1185">Reference proteome</keyword>
<name>A0A4V2M9P1_9ACTN</name>
<sequence>MTDPLTPAVGYLRHYRSMTRDQLVQAEERLATLAGQQGFFLQKVFVEHLHTDPAAFDKLIKTVKRRKIPAVIVLAQAHLSAVGDSETKVQRLHRETHAHAVAASASPALTLADPR</sequence>
<dbReference type="OrthoDB" id="3830383at2"/>
<dbReference type="EMBL" id="SJKB01000013">
    <property type="protein sequence ID" value="TCC56162.1"/>
    <property type="molecule type" value="Genomic_DNA"/>
</dbReference>
<gene>
    <name evidence="1" type="ORF">E0H73_33965</name>
</gene>
<protein>
    <recommendedName>
        <fullName evidence="3">Recombinase family protein</fullName>
    </recommendedName>
</protein>
<proteinExistence type="predicted"/>
<dbReference type="AlphaFoldDB" id="A0A4V2M9P1"/>
<evidence type="ECO:0008006" key="3">
    <source>
        <dbReference type="Google" id="ProtNLM"/>
    </source>
</evidence>
<evidence type="ECO:0000313" key="2">
    <source>
        <dbReference type="Proteomes" id="UP000291144"/>
    </source>
</evidence>
<accession>A0A4V2M9P1</accession>
<organism evidence="1 2">
    <name type="scientific">Kribbella pittospori</name>
    <dbReference type="NCBI Taxonomy" id="722689"/>
    <lineage>
        <taxon>Bacteria</taxon>
        <taxon>Bacillati</taxon>
        <taxon>Actinomycetota</taxon>
        <taxon>Actinomycetes</taxon>
        <taxon>Propionibacteriales</taxon>
        <taxon>Kribbellaceae</taxon>
        <taxon>Kribbella</taxon>
    </lineage>
</organism>
<reference evidence="1 2" key="1">
    <citation type="submission" date="2019-02" db="EMBL/GenBank/DDBJ databases">
        <title>Kribbella capetownensis sp. nov. and Kribbella speibonae sp. nov., isolated from soil.</title>
        <authorList>
            <person name="Curtis S.M."/>
            <person name="Norton I."/>
            <person name="Everest G.J."/>
            <person name="Meyers P.R."/>
        </authorList>
    </citation>
    <scope>NUCLEOTIDE SEQUENCE [LARGE SCALE GENOMIC DNA]</scope>
    <source>
        <strain evidence="1 2">NRRL B-24813</strain>
    </source>
</reference>